<accession>R0G016</accession>
<dbReference type="GO" id="GO:0031490">
    <property type="term" value="F:chromatin DNA binding"/>
    <property type="evidence" value="ECO:0007669"/>
    <property type="project" value="TreeGrafter"/>
</dbReference>
<dbReference type="PANTHER" id="PTHR22597:SF24">
    <property type="entry name" value="POLYCOMB GROUP PROTEIN FERTILIZATION-INDEPENDENT SEED 2"/>
    <property type="match status" value="1"/>
</dbReference>
<evidence type="ECO:0000256" key="7">
    <source>
        <dbReference type="SAM" id="MobiDB-lite"/>
    </source>
</evidence>
<proteinExistence type="inferred from homology"/>
<dbReference type="Pfam" id="PF09733">
    <property type="entry name" value="VEFS-Box"/>
    <property type="match status" value="1"/>
</dbReference>
<feature type="compositionally biased region" description="Polar residues" evidence="7">
    <location>
        <begin position="253"/>
        <end position="264"/>
    </location>
</feature>
<dbReference type="CDD" id="cd21553">
    <property type="entry name" value="VEFS-box_EMF2-like"/>
    <property type="match status" value="1"/>
</dbReference>
<dbReference type="Proteomes" id="UP000029121">
    <property type="component" value="Unassembled WGS sequence"/>
</dbReference>
<gene>
    <name evidence="10" type="ORF">CARUB_v10024660mg</name>
</gene>
<keyword evidence="4" id="KW-0862">Zinc</keyword>
<keyword evidence="6" id="KW-0804">Transcription</keyword>
<dbReference type="EMBL" id="KB870808">
    <property type="protein sequence ID" value="EOA28451.1"/>
    <property type="molecule type" value="Genomic_DNA"/>
</dbReference>
<feature type="domain" description="Polycomb protein VEFS-Box" evidence="8">
    <location>
        <begin position="470"/>
        <end position="587"/>
    </location>
</feature>
<feature type="region of interest" description="Disordered" evidence="7">
    <location>
        <begin position="600"/>
        <end position="664"/>
    </location>
</feature>
<evidence type="ECO:0000313" key="11">
    <source>
        <dbReference type="Proteomes" id="UP000029121"/>
    </source>
</evidence>
<organism evidence="10 11">
    <name type="scientific">Capsella rubella</name>
    <dbReference type="NCBI Taxonomy" id="81985"/>
    <lineage>
        <taxon>Eukaryota</taxon>
        <taxon>Viridiplantae</taxon>
        <taxon>Streptophyta</taxon>
        <taxon>Embryophyta</taxon>
        <taxon>Tracheophyta</taxon>
        <taxon>Spermatophyta</taxon>
        <taxon>Magnoliopsida</taxon>
        <taxon>eudicotyledons</taxon>
        <taxon>Gunneridae</taxon>
        <taxon>Pentapetalae</taxon>
        <taxon>rosids</taxon>
        <taxon>malvids</taxon>
        <taxon>Brassicales</taxon>
        <taxon>Brassicaceae</taxon>
        <taxon>Camelineae</taxon>
        <taxon>Capsella</taxon>
    </lineage>
</organism>
<feature type="region of interest" description="Disordered" evidence="7">
    <location>
        <begin position="191"/>
        <end position="447"/>
    </location>
</feature>
<keyword evidence="11" id="KW-1185">Reference proteome</keyword>
<feature type="compositionally biased region" description="Basic and acidic residues" evidence="7">
    <location>
        <begin position="238"/>
        <end position="252"/>
    </location>
</feature>
<feature type="compositionally biased region" description="Polar residues" evidence="7">
    <location>
        <begin position="607"/>
        <end position="664"/>
    </location>
</feature>
<evidence type="ECO:0000256" key="1">
    <source>
        <dbReference type="ARBA" id="ARBA00007416"/>
    </source>
</evidence>
<evidence type="ECO:0000259" key="9">
    <source>
        <dbReference type="Pfam" id="PF23320"/>
    </source>
</evidence>
<feature type="compositionally biased region" description="Low complexity" evidence="7">
    <location>
        <begin position="311"/>
        <end position="322"/>
    </location>
</feature>
<dbReference type="OrthoDB" id="1086565at2759"/>
<dbReference type="GO" id="GO:0005634">
    <property type="term" value="C:nucleus"/>
    <property type="evidence" value="ECO:0007669"/>
    <property type="project" value="UniProtKB-ARBA"/>
</dbReference>
<dbReference type="InterPro" id="IPR019135">
    <property type="entry name" value="Polycomb_protein_VEFS-Box"/>
</dbReference>
<feature type="compositionally biased region" description="Polar residues" evidence="7">
    <location>
        <begin position="194"/>
        <end position="205"/>
    </location>
</feature>
<dbReference type="eggNOG" id="KOG2350">
    <property type="taxonomic scope" value="Eukaryota"/>
</dbReference>
<evidence type="ECO:0000256" key="2">
    <source>
        <dbReference type="ARBA" id="ARBA00022723"/>
    </source>
</evidence>
<dbReference type="PANTHER" id="PTHR22597">
    <property type="entry name" value="POLYCOMB GROUP PROTEIN"/>
    <property type="match status" value="1"/>
</dbReference>
<evidence type="ECO:0000313" key="10">
    <source>
        <dbReference type="EMBL" id="EOA28451.1"/>
    </source>
</evidence>
<evidence type="ECO:0000256" key="5">
    <source>
        <dbReference type="ARBA" id="ARBA00023015"/>
    </source>
</evidence>
<dbReference type="InterPro" id="IPR057540">
    <property type="entry name" value="Znf_SUZ12"/>
</dbReference>
<dbReference type="Pfam" id="PF23320">
    <property type="entry name" value="Zn_SUZ12"/>
    <property type="match status" value="1"/>
</dbReference>
<dbReference type="GO" id="GO:0008270">
    <property type="term" value="F:zinc ion binding"/>
    <property type="evidence" value="ECO:0007669"/>
    <property type="project" value="UniProtKB-KW"/>
</dbReference>
<keyword evidence="5" id="KW-0805">Transcription regulation</keyword>
<feature type="domain" description="Polycomb protein SUZ12-like zinc finger" evidence="9">
    <location>
        <begin position="70"/>
        <end position="139"/>
    </location>
</feature>
<keyword evidence="2" id="KW-0479">Metal-binding</keyword>
<protein>
    <submittedName>
        <fullName evidence="10">Uncharacterized protein</fullName>
    </submittedName>
</protein>
<dbReference type="STRING" id="81985.R0G016"/>
<dbReference type="AlphaFoldDB" id="R0G016"/>
<evidence type="ECO:0000256" key="4">
    <source>
        <dbReference type="ARBA" id="ARBA00022833"/>
    </source>
</evidence>
<comment type="similarity">
    <text evidence="1">Belongs to the VEFS (VRN2-EMF2-FIS2-SU(Z)12) family.</text>
</comment>
<evidence type="ECO:0000256" key="3">
    <source>
        <dbReference type="ARBA" id="ARBA00022771"/>
    </source>
</evidence>
<keyword evidence="3" id="KW-0863">Zinc-finger</keyword>
<dbReference type="KEGG" id="crb:17889212"/>
<evidence type="ECO:0000259" key="8">
    <source>
        <dbReference type="Pfam" id="PF09733"/>
    </source>
</evidence>
<evidence type="ECO:0000256" key="6">
    <source>
        <dbReference type="ARBA" id="ARBA00023163"/>
    </source>
</evidence>
<sequence length="664" mass="74786">MASKSLPEKEVVVVSDDDDNDDTNIIKYIKPVSVYKQLEARSKNNPYFRRRCLNYIIKAKKKKKSNSRVTIRFNYRDVGNKKTLKAEDVEKFSCPFCMMPCGGHEGLRDHLESSHDAFNYDFYGAAEDHGPEVDVYLKRETLKFGVLKYDVGYPQLKPFMFRRRRRRQRGLVKRLNARFLELETDELPRGTENELANVNEDNVSSPPRAHSPEKTSDVLTTSQPVIAEPSEPVVPPDSGRKELFEESSEKTSDILTTTQPTIAESSEPVVPQVSGRQNSTAEPSEAVVPRVSGRKKSTAESSEPVVPRPRVSGGKKSTVKSSEPVVRRVSARKKSIDESSEPLVTPVSERRNLFAESSEPVVPHVRGRKKSSAESSEPVVPQVRGRKKSSAESSEPVVPHVRGRKKSSAESSEPMVPPVSGRKNLVDESSEAVVPPDSGTRNVSAEPMVPPVSRRKTLNAERSKTKGLERLKSRQFYHSRTLQPMTFEEVISNEDSENETDDDALDLHERLRIERIPKLGKEQKRYMYLWNILIRKQTVVADGHVPWACEEFTKLHKEEMKSSSIFDWWWRRFRIHLWSQGLICAKTFNNCTTIILQKDKNSEEAGPSNSHHPANANTQQSMEAGPSNSHNPANANTQQSMEAGPSNSHHPANANTQQSMEVDA</sequence>
<reference evidence="11" key="1">
    <citation type="journal article" date="2013" name="Nat. Genet.">
        <title>The Capsella rubella genome and the genomic consequences of rapid mating system evolution.</title>
        <authorList>
            <person name="Slotte T."/>
            <person name="Hazzouri K.M."/>
            <person name="Agren J.A."/>
            <person name="Koenig D."/>
            <person name="Maumus F."/>
            <person name="Guo Y.L."/>
            <person name="Steige K."/>
            <person name="Platts A.E."/>
            <person name="Escobar J.S."/>
            <person name="Newman L.K."/>
            <person name="Wang W."/>
            <person name="Mandakova T."/>
            <person name="Vello E."/>
            <person name="Smith L.M."/>
            <person name="Henz S.R."/>
            <person name="Steffen J."/>
            <person name="Takuno S."/>
            <person name="Brandvain Y."/>
            <person name="Coop G."/>
            <person name="Andolfatto P."/>
            <person name="Hu T.T."/>
            <person name="Blanchette M."/>
            <person name="Clark R.M."/>
            <person name="Quesneville H."/>
            <person name="Nordborg M."/>
            <person name="Gaut B.S."/>
            <person name="Lysak M.A."/>
            <person name="Jenkins J."/>
            <person name="Grimwood J."/>
            <person name="Chapman J."/>
            <person name="Prochnik S."/>
            <person name="Shu S."/>
            <person name="Rokhsar D."/>
            <person name="Schmutz J."/>
            <person name="Weigel D."/>
            <person name="Wright S.I."/>
        </authorList>
    </citation>
    <scope>NUCLEOTIDE SEQUENCE [LARGE SCALE GENOMIC DNA]</scope>
    <source>
        <strain evidence="11">cv. Monte Gargano</strain>
    </source>
</reference>
<name>R0G016_9BRAS</name>